<proteinExistence type="predicted"/>
<dbReference type="InterPro" id="IPR016047">
    <property type="entry name" value="M23ase_b-sheet_dom"/>
</dbReference>
<dbReference type="Proteomes" id="UP000035088">
    <property type="component" value="Unassembled WGS sequence"/>
</dbReference>
<gene>
    <name evidence="3" type="ORF">GOARA_051_00430</name>
</gene>
<feature type="transmembrane region" description="Helical" evidence="1">
    <location>
        <begin position="101"/>
        <end position="121"/>
    </location>
</feature>
<dbReference type="OrthoDB" id="9809488at2"/>
<dbReference type="Gene3D" id="2.70.70.10">
    <property type="entry name" value="Glucose Permease (Domain IIA)"/>
    <property type="match status" value="1"/>
</dbReference>
<dbReference type="Pfam" id="PF01551">
    <property type="entry name" value="Peptidase_M23"/>
    <property type="match status" value="1"/>
</dbReference>
<keyword evidence="1" id="KW-1133">Transmembrane helix</keyword>
<feature type="transmembrane region" description="Helical" evidence="1">
    <location>
        <begin position="72"/>
        <end position="89"/>
    </location>
</feature>
<dbReference type="CDD" id="cd12797">
    <property type="entry name" value="M23_peptidase"/>
    <property type="match status" value="1"/>
</dbReference>
<dbReference type="InterPro" id="IPR011055">
    <property type="entry name" value="Dup_hybrid_motif"/>
</dbReference>
<evidence type="ECO:0000313" key="3">
    <source>
        <dbReference type="EMBL" id="GAB10099.1"/>
    </source>
</evidence>
<name>G7H2M4_9ACTN</name>
<evidence type="ECO:0000259" key="2">
    <source>
        <dbReference type="Pfam" id="PF01551"/>
    </source>
</evidence>
<comment type="caution">
    <text evidence="3">The sequence shown here is derived from an EMBL/GenBank/DDBJ whole genome shotgun (WGS) entry which is preliminary data.</text>
</comment>
<keyword evidence="1" id="KW-0472">Membrane</keyword>
<reference evidence="3 4" key="1">
    <citation type="submission" date="2011-11" db="EMBL/GenBank/DDBJ databases">
        <title>Whole genome shotgun sequence of Gordonia araii NBRC 100433.</title>
        <authorList>
            <person name="Yoshida Y."/>
            <person name="Hosoyama A."/>
            <person name="Tsuchikane K."/>
            <person name="Katsumata H."/>
            <person name="Yamazaki S."/>
            <person name="Fujita N."/>
        </authorList>
    </citation>
    <scope>NUCLEOTIDE SEQUENCE [LARGE SCALE GENOMIC DNA]</scope>
    <source>
        <strain evidence="3 4">NBRC 100433</strain>
    </source>
</reference>
<evidence type="ECO:0000256" key="1">
    <source>
        <dbReference type="SAM" id="Phobius"/>
    </source>
</evidence>
<keyword evidence="1" id="KW-0812">Transmembrane</keyword>
<feature type="transmembrane region" description="Helical" evidence="1">
    <location>
        <begin position="41"/>
        <end position="60"/>
    </location>
</feature>
<sequence length="303" mass="32322">MISKLVGEFPRPRTIVALNAGSWAILSAFWIYRAWTAADFAAWFSVTAVGVAGILFLAVLSSPPGWLFGTRVVIALRCAVIVALLASAIRFRSVEHIGDLAGPVAVTVFCSALVSTAWLLFRSSGKAQLDLRSPVAAELIVVQGGRFGNHHKPSAEQRWAADLLALGPGGRRASRIVATEAQQCVIYGMDVHAPCDGVVVECGDGRPDNLDLDAPPAFSDARGNFVSIRTGDDVTVLLAHLQRDSVAVQVGDRVVAGQLIGRCGNSGRTTEPHVHLHCEVDGTGVPFTVDGQKMFRGARLHRR</sequence>
<protein>
    <recommendedName>
        <fullName evidence="2">M23ase beta-sheet core domain-containing protein</fullName>
    </recommendedName>
</protein>
<feature type="domain" description="M23ase beta-sheet core" evidence="2">
    <location>
        <begin position="188"/>
        <end position="283"/>
    </location>
</feature>
<dbReference type="RefSeq" id="WP_007322174.1">
    <property type="nucleotide sequence ID" value="NZ_BAEE01000051.1"/>
</dbReference>
<dbReference type="PANTHER" id="PTHR21666">
    <property type="entry name" value="PEPTIDASE-RELATED"/>
    <property type="match status" value="1"/>
</dbReference>
<dbReference type="InterPro" id="IPR050570">
    <property type="entry name" value="Cell_wall_metabolism_enzyme"/>
</dbReference>
<dbReference type="STRING" id="1073574.GOARA_051_00430"/>
<feature type="transmembrane region" description="Helical" evidence="1">
    <location>
        <begin position="12"/>
        <end position="35"/>
    </location>
</feature>
<accession>G7H2M4</accession>
<dbReference type="AlphaFoldDB" id="G7H2M4"/>
<organism evidence="3 4">
    <name type="scientific">Gordonia araii NBRC 100433</name>
    <dbReference type="NCBI Taxonomy" id="1073574"/>
    <lineage>
        <taxon>Bacteria</taxon>
        <taxon>Bacillati</taxon>
        <taxon>Actinomycetota</taxon>
        <taxon>Actinomycetes</taxon>
        <taxon>Mycobacteriales</taxon>
        <taxon>Gordoniaceae</taxon>
        <taxon>Gordonia</taxon>
    </lineage>
</organism>
<dbReference type="GO" id="GO:0004222">
    <property type="term" value="F:metalloendopeptidase activity"/>
    <property type="evidence" value="ECO:0007669"/>
    <property type="project" value="TreeGrafter"/>
</dbReference>
<dbReference type="SUPFAM" id="SSF51261">
    <property type="entry name" value="Duplicated hybrid motif"/>
    <property type="match status" value="1"/>
</dbReference>
<evidence type="ECO:0000313" key="4">
    <source>
        <dbReference type="Proteomes" id="UP000035088"/>
    </source>
</evidence>
<keyword evidence="4" id="KW-1185">Reference proteome</keyword>
<dbReference type="EMBL" id="BAEE01000051">
    <property type="protein sequence ID" value="GAB10099.1"/>
    <property type="molecule type" value="Genomic_DNA"/>
</dbReference>
<dbReference type="PANTHER" id="PTHR21666:SF270">
    <property type="entry name" value="MUREIN HYDROLASE ACTIVATOR ENVC"/>
    <property type="match status" value="1"/>
</dbReference>